<accession>A0A8M8UKY5</accession>
<comment type="cofactor">
    <cofactor evidence="1">
        <name>Mg(2+)</name>
        <dbReference type="ChEBI" id="CHEBI:18420"/>
    </cofactor>
</comment>
<dbReference type="AlphaFoldDB" id="A0A8M8UKY5"/>
<dbReference type="PANTHER" id="PTHR31225:SF221">
    <property type="entry name" value="(-)-GERMACRENE D SYNTHASE"/>
    <property type="match status" value="1"/>
</dbReference>
<evidence type="ECO:0000259" key="6">
    <source>
        <dbReference type="Pfam" id="PF03936"/>
    </source>
</evidence>
<dbReference type="GO" id="GO:0000287">
    <property type="term" value="F:magnesium ion binding"/>
    <property type="evidence" value="ECO:0007669"/>
    <property type="project" value="InterPro"/>
</dbReference>
<feature type="transmembrane region" description="Helical" evidence="5">
    <location>
        <begin position="7"/>
        <end position="29"/>
    </location>
</feature>
<keyword evidence="4" id="KW-0456">Lyase</keyword>
<proteinExistence type="predicted"/>
<keyword evidence="3" id="KW-0479">Metal-binding</keyword>
<protein>
    <submittedName>
        <fullName evidence="8">Beta-caryophyllene synthase-like</fullName>
    </submittedName>
</protein>
<evidence type="ECO:0000256" key="1">
    <source>
        <dbReference type="ARBA" id="ARBA00001946"/>
    </source>
</evidence>
<dbReference type="Gene3D" id="1.10.600.10">
    <property type="entry name" value="Farnesyl Diphosphate Synthase"/>
    <property type="match status" value="1"/>
</dbReference>
<dbReference type="SUPFAM" id="SSF48576">
    <property type="entry name" value="Terpenoid synthases"/>
    <property type="match status" value="1"/>
</dbReference>
<name>A0A8M8UKY5_SESIN</name>
<dbReference type="OrthoDB" id="1877784at2759"/>
<dbReference type="Pfam" id="PF03936">
    <property type="entry name" value="Terpene_synth_C"/>
    <property type="match status" value="1"/>
</dbReference>
<dbReference type="Proteomes" id="UP000504604">
    <property type="component" value="Unplaced"/>
</dbReference>
<feature type="domain" description="Terpene synthase metal-binding" evidence="6">
    <location>
        <begin position="1"/>
        <end position="97"/>
    </location>
</feature>
<dbReference type="KEGG" id="sind:110011520"/>
<reference evidence="8" key="1">
    <citation type="submission" date="2025-08" db="UniProtKB">
        <authorList>
            <consortium name="RefSeq"/>
        </authorList>
    </citation>
    <scope>IDENTIFICATION</scope>
</reference>
<dbReference type="PANTHER" id="PTHR31225">
    <property type="entry name" value="OS04G0344100 PROTEIN-RELATED"/>
    <property type="match status" value="1"/>
</dbReference>
<sequence>MEEYMKVAIVTSAYMMLLTTSLVGMGNLVTKKDFDWITSEPLLLLASATICRLTNDLVGYGFEKKPTAVECYMNENGASKEEAFAELQEQVTKAWKDMNQESLRPTIPVSMPVVTRALNFPRIAHLFYVEDDEYTKSEANIKDIIHGVLVEPIMSV</sequence>
<comment type="pathway">
    <text evidence="2">Secondary metabolite biosynthesis; terpenoid biosynthesis.</text>
</comment>
<dbReference type="GO" id="GO:0016114">
    <property type="term" value="P:terpenoid biosynthetic process"/>
    <property type="evidence" value="ECO:0007669"/>
    <property type="project" value="InterPro"/>
</dbReference>
<keyword evidence="5" id="KW-0812">Transmembrane</keyword>
<evidence type="ECO:0000256" key="4">
    <source>
        <dbReference type="ARBA" id="ARBA00023239"/>
    </source>
</evidence>
<keyword evidence="5" id="KW-0472">Membrane</keyword>
<evidence type="ECO:0000256" key="5">
    <source>
        <dbReference type="SAM" id="Phobius"/>
    </source>
</evidence>
<dbReference type="Gramene" id="SIN_1000055.t">
    <property type="protein sequence ID" value="SIN_1000055.t"/>
    <property type="gene ID" value="SIN_1000055"/>
</dbReference>
<dbReference type="RefSeq" id="XP_020547363.1">
    <property type="nucleotide sequence ID" value="XM_020691704.1"/>
</dbReference>
<evidence type="ECO:0000256" key="3">
    <source>
        <dbReference type="ARBA" id="ARBA00022723"/>
    </source>
</evidence>
<evidence type="ECO:0000313" key="7">
    <source>
        <dbReference type="Proteomes" id="UP000504604"/>
    </source>
</evidence>
<evidence type="ECO:0000313" key="8">
    <source>
        <dbReference type="RefSeq" id="XP_020547363.1"/>
    </source>
</evidence>
<evidence type="ECO:0000256" key="2">
    <source>
        <dbReference type="ARBA" id="ARBA00004721"/>
    </source>
</evidence>
<dbReference type="InterPro" id="IPR050148">
    <property type="entry name" value="Terpene_synthase-like"/>
</dbReference>
<keyword evidence="5" id="KW-1133">Transmembrane helix</keyword>
<dbReference type="InterPro" id="IPR008949">
    <property type="entry name" value="Isoprenoid_synthase_dom_sf"/>
</dbReference>
<dbReference type="GeneID" id="110011520"/>
<gene>
    <name evidence="8" type="primary">LOC110011520</name>
</gene>
<dbReference type="GO" id="GO:0010333">
    <property type="term" value="F:terpene synthase activity"/>
    <property type="evidence" value="ECO:0007669"/>
    <property type="project" value="InterPro"/>
</dbReference>
<organism evidence="7 8">
    <name type="scientific">Sesamum indicum</name>
    <name type="common">Oriental sesame</name>
    <name type="synonym">Sesamum orientale</name>
    <dbReference type="NCBI Taxonomy" id="4182"/>
    <lineage>
        <taxon>Eukaryota</taxon>
        <taxon>Viridiplantae</taxon>
        <taxon>Streptophyta</taxon>
        <taxon>Embryophyta</taxon>
        <taxon>Tracheophyta</taxon>
        <taxon>Spermatophyta</taxon>
        <taxon>Magnoliopsida</taxon>
        <taxon>eudicotyledons</taxon>
        <taxon>Gunneridae</taxon>
        <taxon>Pentapetalae</taxon>
        <taxon>asterids</taxon>
        <taxon>lamiids</taxon>
        <taxon>Lamiales</taxon>
        <taxon>Pedaliaceae</taxon>
        <taxon>Sesamum</taxon>
    </lineage>
</organism>
<keyword evidence="7" id="KW-1185">Reference proteome</keyword>
<dbReference type="InterPro" id="IPR005630">
    <property type="entry name" value="Terpene_synthase_metal-bd"/>
</dbReference>